<dbReference type="InterPro" id="IPR029045">
    <property type="entry name" value="ClpP/crotonase-like_dom_sf"/>
</dbReference>
<comment type="similarity">
    <text evidence="1">Belongs to the enoyl-CoA hydratase/isomerase family.</text>
</comment>
<reference evidence="2" key="1">
    <citation type="journal article" date="2014" name="Int. J. Syst. Evol. Microbiol.">
        <title>Complete genome sequence of Corynebacterium casei LMG S-19264T (=DSM 44701T), isolated from a smear-ripened cheese.</title>
        <authorList>
            <consortium name="US DOE Joint Genome Institute (JGI-PGF)"/>
            <person name="Walter F."/>
            <person name="Albersmeier A."/>
            <person name="Kalinowski J."/>
            <person name="Ruckert C."/>
        </authorList>
    </citation>
    <scope>NUCLEOTIDE SEQUENCE</scope>
    <source>
        <strain evidence="2">JCM 3086</strain>
    </source>
</reference>
<protein>
    <submittedName>
        <fullName evidence="2">Enoyl-CoA hydratase</fullName>
    </submittedName>
</protein>
<organism evidence="2 3">
    <name type="scientific">Streptomyces brasiliensis</name>
    <dbReference type="NCBI Taxonomy" id="1954"/>
    <lineage>
        <taxon>Bacteria</taxon>
        <taxon>Bacillati</taxon>
        <taxon>Actinomycetota</taxon>
        <taxon>Actinomycetes</taxon>
        <taxon>Kitasatosporales</taxon>
        <taxon>Streptomycetaceae</taxon>
        <taxon>Streptomyces</taxon>
    </lineage>
</organism>
<gene>
    <name evidence="2" type="ORF">GCM10010121_092770</name>
</gene>
<keyword evidence="3" id="KW-1185">Reference proteome</keyword>
<dbReference type="NCBIfam" id="NF004840">
    <property type="entry name" value="PRK06190.1"/>
    <property type="match status" value="1"/>
</dbReference>
<dbReference type="InterPro" id="IPR001753">
    <property type="entry name" value="Enoyl-CoA_hydra/iso"/>
</dbReference>
<evidence type="ECO:0000313" key="3">
    <source>
        <dbReference type="Proteomes" id="UP000657574"/>
    </source>
</evidence>
<dbReference type="PANTHER" id="PTHR43802">
    <property type="entry name" value="ENOYL-COA HYDRATASE"/>
    <property type="match status" value="1"/>
</dbReference>
<dbReference type="Pfam" id="PF00378">
    <property type="entry name" value="ECH_1"/>
    <property type="match status" value="1"/>
</dbReference>
<dbReference type="EMBL" id="BMQA01000098">
    <property type="protein sequence ID" value="GGJ67510.1"/>
    <property type="molecule type" value="Genomic_DNA"/>
</dbReference>
<proteinExistence type="inferred from homology"/>
<dbReference type="RefSeq" id="WP_229841601.1">
    <property type="nucleotide sequence ID" value="NZ_BMQA01000098.1"/>
</dbReference>
<dbReference type="Gene3D" id="3.90.226.10">
    <property type="entry name" value="2-enoyl-CoA Hydratase, Chain A, domain 1"/>
    <property type="match status" value="1"/>
</dbReference>
<dbReference type="AlphaFoldDB" id="A0A917P9C7"/>
<dbReference type="SUPFAM" id="SSF52096">
    <property type="entry name" value="ClpP/crotonase"/>
    <property type="match status" value="1"/>
</dbReference>
<name>A0A917P9C7_9ACTN</name>
<reference evidence="2" key="2">
    <citation type="submission" date="2020-09" db="EMBL/GenBank/DDBJ databases">
        <authorList>
            <person name="Sun Q."/>
            <person name="Ohkuma M."/>
        </authorList>
    </citation>
    <scope>NUCLEOTIDE SEQUENCE</scope>
    <source>
        <strain evidence="2">JCM 3086</strain>
    </source>
</reference>
<dbReference type="PANTHER" id="PTHR43802:SF1">
    <property type="entry name" value="IP11341P-RELATED"/>
    <property type="match status" value="1"/>
</dbReference>
<evidence type="ECO:0000256" key="1">
    <source>
        <dbReference type="ARBA" id="ARBA00005254"/>
    </source>
</evidence>
<evidence type="ECO:0000313" key="2">
    <source>
        <dbReference type="EMBL" id="GGJ67510.1"/>
    </source>
</evidence>
<sequence>MVPYETLLLHRAGAVVTVTLNRPERHNALSSQLLEELSAAMTAVRDDPDVRAVVLTGAGTSFCAGLDLRELGSTGDNMRKVGPFAGLTGPWPAVGKPVIGAANGPAATGGLELALHCDLLIAAEGAAFADTHARVGVLPGWGLTYLLPQAVGVRRAREMSLTGRMMPAAEAHAWGLVNHVVPADELLARARALAAEMAEVAPEMAAELLDLYRETTSTTVTDAIAIEARRSAAWADAHFRPELVGARSDGIIARGRTQA</sequence>
<accession>A0A917P9C7</accession>
<dbReference type="CDD" id="cd06558">
    <property type="entry name" value="crotonase-like"/>
    <property type="match status" value="1"/>
</dbReference>
<comment type="caution">
    <text evidence="2">The sequence shown here is derived from an EMBL/GenBank/DDBJ whole genome shotgun (WGS) entry which is preliminary data.</text>
</comment>
<dbReference type="GO" id="GO:0003824">
    <property type="term" value="F:catalytic activity"/>
    <property type="evidence" value="ECO:0007669"/>
    <property type="project" value="UniProtKB-ARBA"/>
</dbReference>
<dbReference type="Proteomes" id="UP000657574">
    <property type="component" value="Unassembled WGS sequence"/>
</dbReference>